<evidence type="ECO:0000256" key="1">
    <source>
        <dbReference type="SAM" id="MobiDB-lite"/>
    </source>
</evidence>
<dbReference type="EMBL" id="CM003534">
    <property type="protein sequence ID" value="RCV32432.1"/>
    <property type="molecule type" value="Genomic_DNA"/>
</dbReference>
<reference evidence="2" key="2">
    <citation type="submission" date="2015-07" db="EMBL/GenBank/DDBJ databases">
        <authorList>
            <person name="Noorani M."/>
        </authorList>
    </citation>
    <scope>NUCLEOTIDE SEQUENCE</scope>
    <source>
        <strain evidence="2">Yugu1</strain>
    </source>
</reference>
<protein>
    <submittedName>
        <fullName evidence="2">Uncharacterized protein</fullName>
    </submittedName>
</protein>
<gene>
    <name evidence="2" type="ORF">SETIT_7G002300v2</name>
</gene>
<accession>A0A368RQI9</accession>
<sequence length="129" mass="13663">MSDSSVRHYLRRSRRKLPECQGTAASPLPAGAPGRRPPRLHQQAGPAACSSTAPASSPRALLPPGRGLRGARPRLLRGVLRPRLFLDDLLAGLEAVSVVGIKICSPFRPAAAALLPPVLHGYFGMDTDT</sequence>
<feature type="region of interest" description="Disordered" evidence="1">
    <location>
        <begin position="1"/>
        <end position="71"/>
    </location>
</feature>
<name>A0A368RQI9_SETIT</name>
<feature type="compositionally biased region" description="Low complexity" evidence="1">
    <location>
        <begin position="46"/>
        <end position="66"/>
    </location>
</feature>
<proteinExistence type="predicted"/>
<reference evidence="2" key="1">
    <citation type="journal article" date="2012" name="Nat. Biotechnol.">
        <title>Reference genome sequence of the model plant Setaria.</title>
        <authorList>
            <person name="Bennetzen J.L."/>
            <person name="Schmutz J."/>
            <person name="Wang H."/>
            <person name="Percifield R."/>
            <person name="Hawkins J."/>
            <person name="Pontaroli A.C."/>
            <person name="Estep M."/>
            <person name="Feng L."/>
            <person name="Vaughn J.N."/>
            <person name="Grimwood J."/>
            <person name="Jenkins J."/>
            <person name="Barry K."/>
            <person name="Lindquist E."/>
            <person name="Hellsten U."/>
            <person name="Deshpande S."/>
            <person name="Wang X."/>
            <person name="Wu X."/>
            <person name="Mitros T."/>
            <person name="Triplett J."/>
            <person name="Yang X."/>
            <person name="Ye C.Y."/>
            <person name="Mauro-Herrera M."/>
            <person name="Wang L."/>
            <person name="Li P."/>
            <person name="Sharma M."/>
            <person name="Sharma R."/>
            <person name="Ronald P.C."/>
            <person name="Panaud O."/>
            <person name="Kellogg E.A."/>
            <person name="Brutnell T.P."/>
            <person name="Doust A.N."/>
            <person name="Tuskan G.A."/>
            <person name="Rokhsar D."/>
            <person name="Devos K.M."/>
        </authorList>
    </citation>
    <scope>NUCLEOTIDE SEQUENCE [LARGE SCALE GENOMIC DNA]</scope>
    <source>
        <strain evidence="2">Yugu1</strain>
    </source>
</reference>
<dbReference type="AlphaFoldDB" id="A0A368RQI9"/>
<evidence type="ECO:0000313" key="2">
    <source>
        <dbReference type="EMBL" id="RCV32432.1"/>
    </source>
</evidence>
<organism evidence="2">
    <name type="scientific">Setaria italica</name>
    <name type="common">Foxtail millet</name>
    <name type="synonym">Panicum italicum</name>
    <dbReference type="NCBI Taxonomy" id="4555"/>
    <lineage>
        <taxon>Eukaryota</taxon>
        <taxon>Viridiplantae</taxon>
        <taxon>Streptophyta</taxon>
        <taxon>Embryophyta</taxon>
        <taxon>Tracheophyta</taxon>
        <taxon>Spermatophyta</taxon>
        <taxon>Magnoliopsida</taxon>
        <taxon>Liliopsida</taxon>
        <taxon>Poales</taxon>
        <taxon>Poaceae</taxon>
        <taxon>PACMAD clade</taxon>
        <taxon>Panicoideae</taxon>
        <taxon>Panicodae</taxon>
        <taxon>Paniceae</taxon>
        <taxon>Cenchrinae</taxon>
        <taxon>Setaria</taxon>
    </lineage>
</organism>